<dbReference type="InterPro" id="IPR052115">
    <property type="entry name" value="NEXT_complex_subunit_ZCCHC8"/>
</dbReference>
<dbReference type="GO" id="GO:0071013">
    <property type="term" value="C:catalytic step 2 spliceosome"/>
    <property type="evidence" value="ECO:0007669"/>
    <property type="project" value="TreeGrafter"/>
</dbReference>
<evidence type="ECO:0000259" key="10">
    <source>
        <dbReference type="PROSITE" id="PS50158"/>
    </source>
</evidence>
<keyword evidence="5 8" id="KW-0863">Zinc-finger</keyword>
<feature type="compositionally biased region" description="Acidic residues" evidence="9">
    <location>
        <begin position="397"/>
        <end position="410"/>
    </location>
</feature>
<keyword evidence="6" id="KW-0862">Zinc</keyword>
<dbReference type="Proteomes" id="UP000305067">
    <property type="component" value="Unassembled WGS sequence"/>
</dbReference>
<evidence type="ECO:0000256" key="2">
    <source>
        <dbReference type="ARBA" id="ARBA00007497"/>
    </source>
</evidence>
<dbReference type="SUPFAM" id="SSF52833">
    <property type="entry name" value="Thioredoxin-like"/>
    <property type="match status" value="1"/>
</dbReference>
<dbReference type="GO" id="GO:0006397">
    <property type="term" value="P:mRNA processing"/>
    <property type="evidence" value="ECO:0007669"/>
    <property type="project" value="UniProtKB-KW"/>
</dbReference>
<dbReference type="GO" id="GO:0003723">
    <property type="term" value="F:RNA binding"/>
    <property type="evidence" value="ECO:0007669"/>
    <property type="project" value="TreeGrafter"/>
</dbReference>
<dbReference type="Pfam" id="PF04046">
    <property type="entry name" value="PSP"/>
    <property type="match status" value="1"/>
</dbReference>
<protein>
    <recommendedName>
        <fullName evidence="10">CCHC-type domain-containing protein</fullName>
    </recommendedName>
</protein>
<keyword evidence="12" id="KW-1185">Reference proteome</keyword>
<evidence type="ECO:0000256" key="3">
    <source>
        <dbReference type="ARBA" id="ARBA00022664"/>
    </source>
</evidence>
<dbReference type="InterPro" id="IPR036249">
    <property type="entry name" value="Thioredoxin-like_sf"/>
</dbReference>
<comment type="similarity">
    <text evidence="2">Belongs to the ZCCHC8 family.</text>
</comment>
<feature type="region of interest" description="Disordered" evidence="9">
    <location>
        <begin position="352"/>
        <end position="410"/>
    </location>
</feature>
<dbReference type="PANTHER" id="PTHR13316:SF0">
    <property type="entry name" value="ZINC FINGER CCHC DOMAIN-CONTAINING PROTEIN 8"/>
    <property type="match status" value="1"/>
</dbReference>
<dbReference type="SMART" id="SM00343">
    <property type="entry name" value="ZnF_C2HC"/>
    <property type="match status" value="1"/>
</dbReference>
<dbReference type="InterPro" id="IPR001878">
    <property type="entry name" value="Znf_CCHC"/>
</dbReference>
<organism evidence="11 12">
    <name type="scientific">Pterulicium gracile</name>
    <dbReference type="NCBI Taxonomy" id="1884261"/>
    <lineage>
        <taxon>Eukaryota</taxon>
        <taxon>Fungi</taxon>
        <taxon>Dikarya</taxon>
        <taxon>Basidiomycota</taxon>
        <taxon>Agaricomycotina</taxon>
        <taxon>Agaricomycetes</taxon>
        <taxon>Agaricomycetidae</taxon>
        <taxon>Agaricales</taxon>
        <taxon>Pleurotineae</taxon>
        <taxon>Pterulaceae</taxon>
        <taxon>Pterulicium</taxon>
    </lineage>
</organism>
<evidence type="ECO:0000313" key="11">
    <source>
        <dbReference type="EMBL" id="TFL07254.1"/>
    </source>
</evidence>
<dbReference type="InterPro" id="IPR008554">
    <property type="entry name" value="Glutaredoxin-like"/>
</dbReference>
<accession>A0A5C3R7F1</accession>
<dbReference type="InterPro" id="IPR006568">
    <property type="entry name" value="PSP_pro-rich"/>
</dbReference>
<dbReference type="EMBL" id="ML178814">
    <property type="protein sequence ID" value="TFL07254.1"/>
    <property type="molecule type" value="Genomic_DNA"/>
</dbReference>
<feature type="compositionally biased region" description="Pro residues" evidence="9">
    <location>
        <begin position="352"/>
        <end position="380"/>
    </location>
</feature>
<name>A0A5C3R7F1_9AGAR</name>
<dbReference type="SUPFAM" id="SSF57756">
    <property type="entry name" value="Retrovirus zinc finger-like domains"/>
    <property type="match status" value="1"/>
</dbReference>
<reference evidence="11 12" key="1">
    <citation type="journal article" date="2019" name="Nat. Ecol. Evol.">
        <title>Megaphylogeny resolves global patterns of mushroom evolution.</title>
        <authorList>
            <person name="Varga T."/>
            <person name="Krizsan K."/>
            <person name="Foldi C."/>
            <person name="Dima B."/>
            <person name="Sanchez-Garcia M."/>
            <person name="Sanchez-Ramirez S."/>
            <person name="Szollosi G.J."/>
            <person name="Szarkandi J.G."/>
            <person name="Papp V."/>
            <person name="Albert L."/>
            <person name="Andreopoulos W."/>
            <person name="Angelini C."/>
            <person name="Antonin V."/>
            <person name="Barry K.W."/>
            <person name="Bougher N.L."/>
            <person name="Buchanan P."/>
            <person name="Buyck B."/>
            <person name="Bense V."/>
            <person name="Catcheside P."/>
            <person name="Chovatia M."/>
            <person name="Cooper J."/>
            <person name="Damon W."/>
            <person name="Desjardin D."/>
            <person name="Finy P."/>
            <person name="Geml J."/>
            <person name="Haridas S."/>
            <person name="Hughes K."/>
            <person name="Justo A."/>
            <person name="Karasinski D."/>
            <person name="Kautmanova I."/>
            <person name="Kiss B."/>
            <person name="Kocsube S."/>
            <person name="Kotiranta H."/>
            <person name="LaButti K.M."/>
            <person name="Lechner B.E."/>
            <person name="Liimatainen K."/>
            <person name="Lipzen A."/>
            <person name="Lukacs Z."/>
            <person name="Mihaltcheva S."/>
            <person name="Morgado L.N."/>
            <person name="Niskanen T."/>
            <person name="Noordeloos M.E."/>
            <person name="Ohm R.A."/>
            <person name="Ortiz-Santana B."/>
            <person name="Ovrebo C."/>
            <person name="Racz N."/>
            <person name="Riley R."/>
            <person name="Savchenko A."/>
            <person name="Shiryaev A."/>
            <person name="Soop K."/>
            <person name="Spirin V."/>
            <person name="Szebenyi C."/>
            <person name="Tomsovsky M."/>
            <person name="Tulloss R.E."/>
            <person name="Uehling J."/>
            <person name="Grigoriev I.V."/>
            <person name="Vagvolgyi C."/>
            <person name="Papp T."/>
            <person name="Martin F.M."/>
            <person name="Miettinen O."/>
            <person name="Hibbett D.S."/>
            <person name="Nagy L.G."/>
        </authorList>
    </citation>
    <scope>NUCLEOTIDE SEQUENCE [LARGE SCALE GENOMIC DNA]</scope>
    <source>
        <strain evidence="11 12">CBS 309.79</strain>
    </source>
</reference>
<keyword evidence="4" id="KW-0479">Metal-binding</keyword>
<evidence type="ECO:0000256" key="8">
    <source>
        <dbReference type="PROSITE-ProRule" id="PRU00047"/>
    </source>
</evidence>
<dbReference type="Pfam" id="PF05768">
    <property type="entry name" value="Glrx-like"/>
    <property type="match status" value="1"/>
</dbReference>
<dbReference type="PROSITE" id="PS50158">
    <property type="entry name" value="ZF_CCHC"/>
    <property type="match status" value="1"/>
</dbReference>
<evidence type="ECO:0000256" key="4">
    <source>
        <dbReference type="ARBA" id="ARBA00022723"/>
    </source>
</evidence>
<evidence type="ECO:0000256" key="7">
    <source>
        <dbReference type="ARBA" id="ARBA00023242"/>
    </source>
</evidence>
<evidence type="ECO:0000256" key="9">
    <source>
        <dbReference type="SAM" id="MobiDB-lite"/>
    </source>
</evidence>
<dbReference type="STRING" id="1884261.A0A5C3R7F1"/>
<dbReference type="InterPro" id="IPR036875">
    <property type="entry name" value="Znf_CCHC_sf"/>
</dbReference>
<dbReference type="PANTHER" id="PTHR13316">
    <property type="entry name" value="ZINC FINGER, CCHC DOMAIN CONTAINING 8"/>
    <property type="match status" value="1"/>
</dbReference>
<dbReference type="GO" id="GO:0008270">
    <property type="term" value="F:zinc ion binding"/>
    <property type="evidence" value="ECO:0007669"/>
    <property type="project" value="UniProtKB-KW"/>
</dbReference>
<dbReference type="GO" id="GO:0005654">
    <property type="term" value="C:nucleoplasm"/>
    <property type="evidence" value="ECO:0007669"/>
    <property type="project" value="UniProtKB-SubCell"/>
</dbReference>
<dbReference type="OrthoDB" id="429967at2759"/>
<dbReference type="Gene3D" id="3.40.30.10">
    <property type="entry name" value="Glutaredoxin"/>
    <property type="match status" value="1"/>
</dbReference>
<evidence type="ECO:0000256" key="6">
    <source>
        <dbReference type="ARBA" id="ARBA00022833"/>
    </source>
</evidence>
<proteinExistence type="inferred from homology"/>
<evidence type="ECO:0000313" key="12">
    <source>
        <dbReference type="Proteomes" id="UP000305067"/>
    </source>
</evidence>
<keyword evidence="3" id="KW-0507">mRNA processing</keyword>
<keyword evidence="7" id="KW-0539">Nucleus</keyword>
<feature type="domain" description="CCHC-type" evidence="10">
    <location>
        <begin position="150"/>
        <end position="166"/>
    </location>
</feature>
<evidence type="ECO:0000256" key="1">
    <source>
        <dbReference type="ARBA" id="ARBA00004642"/>
    </source>
</evidence>
<comment type="subcellular location">
    <subcellularLocation>
        <location evidence="1">Nucleus</location>
        <location evidence="1">Nucleoplasm</location>
    </subcellularLocation>
</comment>
<sequence>MPPRLPIPRTPRFTLYSGPNCSLCDVAKEELSKVKQLRPFTLETINIQDPGQERWKRKYLYWIPALHLDSKEIAKGLWTAQDVHQALEKWDAEVSDPGSKEQSIDCSPTPIDAFDASSHRVLYYPLYLHEESIVLGLEPPEEDTDTTSSRCFNCGSTEHILSTCPSPINHQLVSLSRQLYDFFKSPPGGERFTRLHDFESSRQMKLHWIETFVPGCVRGELLREAIGYDDAPWLRNMALWGYPPGWVQEQDPRITLRKRVWDAGAPQETEDTELSIIADDEVEIVIIGRSAFVESSIDDEAEEAAIPAGARMRRRWAEFPPSHFQYTLLPVYNGFTLPPVVDLGANSYPAPPTVAPPPLPPPPPSTTPPPLPPPFPPASPYHPSRNALVSSHGKEPIDDEEQDMDVSDSD</sequence>
<dbReference type="AlphaFoldDB" id="A0A5C3R7F1"/>
<evidence type="ECO:0000256" key="5">
    <source>
        <dbReference type="ARBA" id="ARBA00022771"/>
    </source>
</evidence>
<gene>
    <name evidence="11" type="ORF">BDV98DRAFT_599570</name>
</gene>